<dbReference type="Pfam" id="PF07678">
    <property type="entry name" value="TED_complement"/>
    <property type="match status" value="1"/>
</dbReference>
<keyword evidence="2 3" id="KW-0732">Signal</keyword>
<dbReference type="PANTHER" id="PTHR40094:SF1">
    <property type="entry name" value="UBIQUITIN DOMAIN-CONTAINING PROTEIN"/>
    <property type="match status" value="1"/>
</dbReference>
<name>A0A6S6TMJ7_9GAMM</name>
<dbReference type="Pfam" id="PF00207">
    <property type="entry name" value="A2M"/>
    <property type="match status" value="1"/>
</dbReference>
<dbReference type="PANTHER" id="PTHR40094">
    <property type="entry name" value="ALPHA-2-MACROGLOBULIN HOMOLOG"/>
    <property type="match status" value="1"/>
</dbReference>
<dbReference type="InterPro" id="IPR041246">
    <property type="entry name" value="Bact_MG10"/>
</dbReference>
<evidence type="ECO:0000256" key="3">
    <source>
        <dbReference type="SAM" id="SignalP"/>
    </source>
</evidence>
<dbReference type="InterPro" id="IPR047565">
    <property type="entry name" value="Alpha-macroglob_thiol-ester_cl"/>
</dbReference>
<reference evidence="6" key="1">
    <citation type="submission" date="2020-01" db="EMBL/GenBank/DDBJ databases">
        <authorList>
            <person name="Meier V. D."/>
            <person name="Meier V D."/>
        </authorList>
    </citation>
    <scope>NUCLEOTIDE SEQUENCE</scope>
    <source>
        <strain evidence="6">HLG_WM_MAG_07</strain>
    </source>
</reference>
<dbReference type="InterPro" id="IPR002890">
    <property type="entry name" value="MG2"/>
</dbReference>
<feature type="signal peptide" evidence="3">
    <location>
        <begin position="1"/>
        <end position="19"/>
    </location>
</feature>
<dbReference type="EMBL" id="CACVAY010000099">
    <property type="protein sequence ID" value="CAA6820485.1"/>
    <property type="molecule type" value="Genomic_DNA"/>
</dbReference>
<evidence type="ECO:0000259" key="4">
    <source>
        <dbReference type="SMART" id="SM01359"/>
    </source>
</evidence>
<dbReference type="Pfam" id="PF07703">
    <property type="entry name" value="A2M_BRD"/>
    <property type="match status" value="1"/>
</dbReference>
<protein>
    <submittedName>
        <fullName evidence="6">Alpha-2-macroglobulin</fullName>
    </submittedName>
</protein>
<dbReference type="PROSITE" id="PS51257">
    <property type="entry name" value="PROKAR_LIPOPROTEIN"/>
    <property type="match status" value="1"/>
</dbReference>
<dbReference type="SMART" id="SM01360">
    <property type="entry name" value="A2M"/>
    <property type="match status" value="1"/>
</dbReference>
<dbReference type="InterPro" id="IPR051802">
    <property type="entry name" value="YfhM-like"/>
</dbReference>
<evidence type="ECO:0000256" key="1">
    <source>
        <dbReference type="ARBA" id="ARBA00010556"/>
    </source>
</evidence>
<dbReference type="Pfam" id="PF17962">
    <property type="entry name" value="bMG6"/>
    <property type="match status" value="1"/>
</dbReference>
<dbReference type="InterPro" id="IPR021868">
    <property type="entry name" value="Alpha_2_Macroglob_MG3"/>
</dbReference>
<evidence type="ECO:0000259" key="5">
    <source>
        <dbReference type="SMART" id="SM01360"/>
    </source>
</evidence>
<dbReference type="SUPFAM" id="SSF48239">
    <property type="entry name" value="Terpenoid cyclases/Protein prenyltransferases"/>
    <property type="match status" value="1"/>
</dbReference>
<dbReference type="GO" id="GO:0004866">
    <property type="term" value="F:endopeptidase inhibitor activity"/>
    <property type="evidence" value="ECO:0007669"/>
    <property type="project" value="InterPro"/>
</dbReference>
<dbReference type="Pfam" id="PF01835">
    <property type="entry name" value="MG2"/>
    <property type="match status" value="1"/>
</dbReference>
<comment type="similarity">
    <text evidence="1">Belongs to the protease inhibitor I39 (alpha-2-macroglobulin) family. Bacterial alpha-2-macroglobulin subfamily.</text>
</comment>
<dbReference type="CDD" id="cd02891">
    <property type="entry name" value="A2M_like"/>
    <property type="match status" value="1"/>
</dbReference>
<accession>A0A6S6TMJ7</accession>
<feature type="domain" description="Alpha-2-macroglobulin" evidence="5">
    <location>
        <begin position="1222"/>
        <end position="1311"/>
    </location>
</feature>
<dbReference type="InterPro" id="IPR041203">
    <property type="entry name" value="Bact_A2M_MG5"/>
</dbReference>
<dbReference type="GO" id="GO:0005615">
    <property type="term" value="C:extracellular space"/>
    <property type="evidence" value="ECO:0007669"/>
    <property type="project" value="InterPro"/>
</dbReference>
<dbReference type="SMART" id="SM01419">
    <property type="entry name" value="Thiol-ester_cl"/>
    <property type="match status" value="1"/>
</dbReference>
<dbReference type="InterPro" id="IPR041462">
    <property type="entry name" value="Bact_A2M_MG6"/>
</dbReference>
<dbReference type="InterPro" id="IPR011626">
    <property type="entry name" value="Alpha-macroglobulin_TED"/>
</dbReference>
<dbReference type="Gene3D" id="2.60.40.1930">
    <property type="match status" value="1"/>
</dbReference>
<dbReference type="InterPro" id="IPR011625">
    <property type="entry name" value="A2M_N_BRD"/>
</dbReference>
<sequence>MLKRIATLAGISLLLVLTACEEKGTTGVTLQENNVAAAQSESDAGKLEKARKFDWDHQIVSRTHGHIPRDSNISVEFKHAVVDAERVSQSASGIFKIKPKVKGVAIFDATNRIVFKPETSLKSGEKYTVTLHPNGLKGASNSSLPYTFDVAVIPLEYELTMNSLESVVGDSSAMLLRGELQFSDRVDAGRAAKVLKAKLQEQLLPIEWLSSVDGRIHQFIVQGIKRESFTSNLKLLWDGKPIGIDTAGSKDLIIPSSDEFKVLGVRLITLPKEKPFVQIALSGTHDSAQNLKGLIAVKPIPTQKKPKPKAIPFTMSADGNVIKLFIKDGTKGDVVISVDEGLKDVKGHRLGKTVNHTITLESLKPAVRFVGKGTILPANDVLEIPFEAANVNAVHVTATLIYPDNVGQFLQTNKLSGEYQLNRVGRQLWRKMIPLTSPNPAQWNRYTFDATELLKANPGGMYQLTLSIDRRFSTFDCPDGTAATKATDLPIVNYEDNGVSETSNWDASGSEYYQSTQSWSWKWEDRNKPCTDSYFQYSDNPVQDSNNFIASNIGLMAKRDDQGDMVIVTTDLRTAEPLKGVQLEIQNFQRQRLGTTISDSFGFSKVRIEEKPFLLIARKGKDMGYLKLNGKTALAVSHFNVGGEKIKKGLKGAIYGERGVWRPGDDIYLTFVLQDKENTIPENHPISMELINPKGKVVETITNTEPVGDFYRFKLKTDAKAETGKWLVKARLGGNTFSKTLAIETVRPNRLKIELDFGTEELHGYRDLPDGKLFAQWLHGADADGLKADISVRFREKTTKFERFENYVFDDPARKFDSAEQKIIDGRLSADGKLIFSRQFKPKAKPPGMLSAWFTNRVFEKGGTFSTSKQFMDFHAYENYVGIQLPAGDSARNMLLTDTRHAINLASLNADGKPVSLDRVQVTLYKVDWKWWWDKSADSLAGYTDANHTRKLQQAVVSTVDGQGTWQFQIDYPDWGRYLIRACDQQGKHCTGKTLYVDWPGWAGRAQEQNNGAANRLELFTDKESYTVGEKAQVHLPEAAQGRALVSIENGSDILSQQWVEFNQERRLVEVDITEGMAPNAYVNVALLQPHNKTNDRPIRLMGIIPLNVTDPKTHIKPLLSASDEWKPLSKQTVIVSEANGQPMEYTLAMVDEGLLGLTRFKTPDLHKRFYRKEALGVKTWDLFDDVVGAYGGKLERLLALGGGDEVQIDDAANKPKRFPPVVQFLGPFHLKKGEKRPHDLNLPAYIGAVRVMVVAGQNGAYGKADKSVFVRQPLMMQPSMPRVLSVNEEAVIPITLFATDETIKDVNVALETNDLVEIVGEDKTQVTFQKSGDKLAFLRVKTKAQAGQATLKFTASSGAHLVHSEINIDVRRPNSETSRYITQELDAGADWSETIKPYGEKGTNSAILEVSSAPPLGIEKHLNTLIRYPHGCLEQTTSAAFPQLYLSRLMSLGKGRNEQSETHVREAIEKIRNFQNSQGDFSYWPGGNATNAWSSLYAGHFLIEAERIGYQLPSGLKTDWVRKQSGLAQNWLAGDKNYAYVQAYRLYVLAMSGSPELGAMNRLRESQSLGAKARWLLAAAYQKAGQIEAAGNVVQGLVADPDAVLDKHAETFSTRLSDLGLQLETLVALNKTQDAERFVKAIANELAGTQHNTHGLAWALMSVAKSVNDAQGNSVSFDYSLGDGTFQNVQGKKAYLRQELGLMTSDTLLKLKNSSTNKLYASVIRKGVPALGDEESTAQGLSLDVRYAKPDSNGVLMNLASPIKQGSDIVITVMVKNIAGRSLENIALSHLLPTGWEVHNAQYSGKNAKNSEHDYQDVRDDRVYSYFGLKKGETKTFTMLVNAAFKGRYYLPAITVEPMYEPSIIARQKGQWVTVETPELEATSREVSAQSAERQTVRPNLDTAKVIVEKCWLYDDADEASRSKMYLIKNDKMNVLGEKTNAKKKVWKKIYFEGSKPIIKWVKAEDIEG</sequence>
<dbReference type="Pfam" id="PF13205">
    <property type="entry name" value="Big_5"/>
    <property type="match status" value="1"/>
</dbReference>
<dbReference type="Pfam" id="PF11974">
    <property type="entry name" value="bMG3"/>
    <property type="match status" value="1"/>
</dbReference>
<dbReference type="SMART" id="SM01359">
    <property type="entry name" value="A2M_N_2"/>
    <property type="match status" value="1"/>
</dbReference>
<dbReference type="Gene3D" id="1.50.10.20">
    <property type="match status" value="1"/>
</dbReference>
<feature type="chain" id="PRO_5027896750" evidence="3">
    <location>
        <begin position="20"/>
        <end position="1970"/>
    </location>
</feature>
<organism evidence="6">
    <name type="scientific">uncultured Thiotrichaceae bacterium</name>
    <dbReference type="NCBI Taxonomy" id="298394"/>
    <lineage>
        <taxon>Bacteria</taxon>
        <taxon>Pseudomonadati</taxon>
        <taxon>Pseudomonadota</taxon>
        <taxon>Gammaproteobacteria</taxon>
        <taxon>Thiotrichales</taxon>
        <taxon>Thiotrichaceae</taxon>
        <taxon>environmental samples</taxon>
    </lineage>
</organism>
<feature type="domain" description="Alpha-2-macroglobulin bait region" evidence="4">
    <location>
        <begin position="1017"/>
        <end position="1158"/>
    </location>
</feature>
<gene>
    <name evidence="6" type="ORF">HELGO_WM19362</name>
</gene>
<dbReference type="InterPro" id="IPR032812">
    <property type="entry name" value="SbsA_Ig"/>
</dbReference>
<dbReference type="Pfam" id="PF17972">
    <property type="entry name" value="bMG5"/>
    <property type="match status" value="1"/>
</dbReference>
<dbReference type="InterPro" id="IPR001599">
    <property type="entry name" value="Macroglobln_a2"/>
</dbReference>
<evidence type="ECO:0000313" key="6">
    <source>
        <dbReference type="EMBL" id="CAA6820485.1"/>
    </source>
</evidence>
<proteinExistence type="inferred from homology"/>
<dbReference type="Pfam" id="PF17973">
    <property type="entry name" value="bMG10"/>
    <property type="match status" value="1"/>
</dbReference>
<evidence type="ECO:0000256" key="2">
    <source>
        <dbReference type="ARBA" id="ARBA00022729"/>
    </source>
</evidence>
<dbReference type="InterPro" id="IPR008930">
    <property type="entry name" value="Terpenoid_cyclase/PrenylTrfase"/>
</dbReference>
<dbReference type="Gene3D" id="2.60.40.3710">
    <property type="match status" value="1"/>
</dbReference>